<proteinExistence type="predicted"/>
<reference evidence="1 2" key="1">
    <citation type="submission" date="2016-08" db="EMBL/GenBank/DDBJ databases">
        <title>A Parts List for Fungal Cellulosomes Revealed by Comparative Genomics.</title>
        <authorList>
            <consortium name="DOE Joint Genome Institute"/>
            <person name="Haitjema C.H."/>
            <person name="Gilmore S.P."/>
            <person name="Henske J.K."/>
            <person name="Solomon K.V."/>
            <person name="De Groot R."/>
            <person name="Kuo A."/>
            <person name="Mondo S.J."/>
            <person name="Salamov A.A."/>
            <person name="Labutti K."/>
            <person name="Zhao Z."/>
            <person name="Chiniquy J."/>
            <person name="Barry K."/>
            <person name="Brewer H.M."/>
            <person name="Purvine S.O."/>
            <person name="Wright A.T."/>
            <person name="Boxma B."/>
            <person name="Van Alen T."/>
            <person name="Hackstein J.H."/>
            <person name="Baker S.E."/>
            <person name="Grigoriev I.V."/>
            <person name="O'Malley M.A."/>
        </authorList>
    </citation>
    <scope>NUCLEOTIDE SEQUENCE [LARGE SCALE GENOMIC DNA]</scope>
    <source>
        <strain evidence="1 2">S4</strain>
    </source>
</reference>
<dbReference type="AlphaFoldDB" id="A0A1Y1VXT0"/>
<evidence type="ECO:0000313" key="1">
    <source>
        <dbReference type="EMBL" id="ORX66088.1"/>
    </source>
</evidence>
<sequence>MVDKLEISETNKERNQIIVNRKYKNKQLPPDISTFNEIPDESEYYINERNENFMIFKNSNIIIFQSPFQTELFIKYNENMFVDGTFYIAPTFGYQVFITRVYAPEINKQSTYELLFEELKKKCKSLKIQKYKLCHEVEHNHNIYLFYKAVTNFPFKNPEYIFDIYNYIKIICQSLSYNNYKRKIGGVWKKKRRILTKTDEINDLIKKYKKKESELIYKGCDRNNIIDLWYKCLLELNKL</sequence>
<gene>
    <name evidence="1" type="ORF">BCR32DRAFT_286356</name>
</gene>
<organism evidence="1 2">
    <name type="scientific">Anaeromyces robustus</name>
    <dbReference type="NCBI Taxonomy" id="1754192"/>
    <lineage>
        <taxon>Eukaryota</taxon>
        <taxon>Fungi</taxon>
        <taxon>Fungi incertae sedis</taxon>
        <taxon>Chytridiomycota</taxon>
        <taxon>Chytridiomycota incertae sedis</taxon>
        <taxon>Neocallimastigomycetes</taxon>
        <taxon>Neocallimastigales</taxon>
        <taxon>Neocallimastigaceae</taxon>
        <taxon>Anaeromyces</taxon>
    </lineage>
</organism>
<dbReference type="OrthoDB" id="90756at2759"/>
<evidence type="ECO:0000313" key="2">
    <source>
        <dbReference type="Proteomes" id="UP000193944"/>
    </source>
</evidence>
<reference evidence="1 2" key="2">
    <citation type="submission" date="2016-08" db="EMBL/GenBank/DDBJ databases">
        <title>Pervasive Adenine N6-methylation of Active Genes in Fungi.</title>
        <authorList>
            <consortium name="DOE Joint Genome Institute"/>
            <person name="Mondo S.J."/>
            <person name="Dannebaum R.O."/>
            <person name="Kuo R.C."/>
            <person name="Labutti K."/>
            <person name="Haridas S."/>
            <person name="Kuo A."/>
            <person name="Salamov A."/>
            <person name="Ahrendt S.R."/>
            <person name="Lipzen A."/>
            <person name="Sullivan W."/>
            <person name="Andreopoulos W.B."/>
            <person name="Clum A."/>
            <person name="Lindquist E."/>
            <person name="Daum C."/>
            <person name="Ramamoorthy G.K."/>
            <person name="Gryganskyi A."/>
            <person name="Culley D."/>
            <person name="Magnuson J.K."/>
            <person name="James T.Y."/>
            <person name="O'Malley M.A."/>
            <person name="Stajich J.E."/>
            <person name="Spatafora J.W."/>
            <person name="Visel A."/>
            <person name="Grigoriev I.V."/>
        </authorList>
    </citation>
    <scope>NUCLEOTIDE SEQUENCE [LARGE SCALE GENOMIC DNA]</scope>
    <source>
        <strain evidence="1 2">S4</strain>
    </source>
</reference>
<dbReference type="EMBL" id="MCFG01000448">
    <property type="protein sequence ID" value="ORX66088.1"/>
    <property type="molecule type" value="Genomic_DNA"/>
</dbReference>
<comment type="caution">
    <text evidence="1">The sequence shown here is derived from an EMBL/GenBank/DDBJ whole genome shotgun (WGS) entry which is preliminary data.</text>
</comment>
<accession>A0A1Y1VXT0</accession>
<dbReference type="Proteomes" id="UP000193944">
    <property type="component" value="Unassembled WGS sequence"/>
</dbReference>
<keyword evidence="2" id="KW-1185">Reference proteome</keyword>
<name>A0A1Y1VXT0_9FUNG</name>
<protein>
    <submittedName>
        <fullName evidence="1">Uncharacterized protein</fullName>
    </submittedName>
</protein>